<accession>A0ABV6PJU9</accession>
<dbReference type="RefSeq" id="WP_379481567.1">
    <property type="nucleotide sequence ID" value="NZ_JBHLTL010000006.1"/>
</dbReference>
<dbReference type="EC" id="1.-.-.-" evidence="2"/>
<evidence type="ECO:0000313" key="2">
    <source>
        <dbReference type="EMBL" id="MFC0590118.1"/>
    </source>
</evidence>
<organism evidence="2 3">
    <name type="scientific">Novosphingobium aquiterrae</name>
    <dbReference type="NCBI Taxonomy" id="624388"/>
    <lineage>
        <taxon>Bacteria</taxon>
        <taxon>Pseudomonadati</taxon>
        <taxon>Pseudomonadota</taxon>
        <taxon>Alphaproteobacteria</taxon>
        <taxon>Sphingomonadales</taxon>
        <taxon>Sphingomonadaceae</taxon>
        <taxon>Novosphingobium</taxon>
    </lineage>
</organism>
<dbReference type="InterPro" id="IPR007138">
    <property type="entry name" value="ABM_dom"/>
</dbReference>
<dbReference type="PROSITE" id="PS51725">
    <property type="entry name" value="ABM"/>
    <property type="match status" value="1"/>
</dbReference>
<dbReference type="SUPFAM" id="SSF54909">
    <property type="entry name" value="Dimeric alpha+beta barrel"/>
    <property type="match status" value="1"/>
</dbReference>
<evidence type="ECO:0000259" key="1">
    <source>
        <dbReference type="PROSITE" id="PS51725"/>
    </source>
</evidence>
<keyword evidence="3" id="KW-1185">Reference proteome</keyword>
<comment type="caution">
    <text evidence="2">The sequence shown here is derived from an EMBL/GenBank/DDBJ whole genome shotgun (WGS) entry which is preliminary data.</text>
</comment>
<dbReference type="Pfam" id="PF03992">
    <property type="entry name" value="ABM"/>
    <property type="match status" value="1"/>
</dbReference>
<gene>
    <name evidence="2" type="ORF">ACFFF7_11885</name>
</gene>
<keyword evidence="2" id="KW-0503">Monooxygenase</keyword>
<evidence type="ECO:0000313" key="3">
    <source>
        <dbReference type="Proteomes" id="UP001589943"/>
    </source>
</evidence>
<reference evidence="2 3" key="1">
    <citation type="submission" date="2024-09" db="EMBL/GenBank/DDBJ databases">
        <authorList>
            <person name="Sun Q."/>
            <person name="Mori K."/>
        </authorList>
    </citation>
    <scope>NUCLEOTIDE SEQUENCE [LARGE SCALE GENOMIC DNA]</scope>
    <source>
        <strain evidence="2 3">NCAIM B.02537</strain>
    </source>
</reference>
<dbReference type="EMBL" id="JBHLTL010000006">
    <property type="protein sequence ID" value="MFC0590118.1"/>
    <property type="molecule type" value="Genomic_DNA"/>
</dbReference>
<proteinExistence type="predicted"/>
<protein>
    <submittedName>
        <fullName evidence="2">Quinol monooxygenase</fullName>
        <ecNumber evidence="2">1.-.-.-</ecNumber>
    </submittedName>
</protein>
<name>A0ABV6PJU9_9SPHN</name>
<feature type="domain" description="ABM" evidence="1">
    <location>
        <begin position="2"/>
        <end position="90"/>
    </location>
</feature>
<sequence length="100" mass="11153">MLLIEGWIKLATGEFDKVADQARAMVTATNQEAGCLHYSFARDIADPDLIRISERWDSQEALAGHSASAHMAEFNKAMGSVRREGADLWLYSAEQVRKLI</sequence>
<keyword evidence="2" id="KW-0560">Oxidoreductase</keyword>
<dbReference type="Gene3D" id="3.30.70.100">
    <property type="match status" value="1"/>
</dbReference>
<dbReference type="GO" id="GO:0004497">
    <property type="term" value="F:monooxygenase activity"/>
    <property type="evidence" value="ECO:0007669"/>
    <property type="project" value="UniProtKB-KW"/>
</dbReference>
<dbReference type="InterPro" id="IPR011008">
    <property type="entry name" value="Dimeric_a/b-barrel"/>
</dbReference>
<dbReference type="Proteomes" id="UP001589943">
    <property type="component" value="Unassembled WGS sequence"/>
</dbReference>